<keyword evidence="1" id="KW-0732">Signal</keyword>
<sequence length="272" mass="31460">MTLRQLYGSPKRLLLLLLALVPLLTACDPKEPTNELLNKRHDNPSYVIFTLKEAKLNDPTRWDAEPTLADITLMGREEKMTLSLTSKGFLASEEQGVSQFSVKSTDTESDVVYLLEIDYLDARRELMNGQFIENGQDRIHQHFFERFTREFIRGKWRTYAVKEPEELGYDYRYVDVTPWNQPYNAPESKFTGTSNPMGFKGLIRFTRADWKFLLTIMLMHAHQPKIYNGQAMPFYNNLYYPIDQESDISLNVTFVVDAGTTDLTGREEASSN</sequence>
<keyword evidence="3" id="KW-1185">Reference proteome</keyword>
<proteinExistence type="predicted"/>
<feature type="signal peptide" evidence="1">
    <location>
        <begin position="1"/>
        <end position="26"/>
    </location>
</feature>
<dbReference type="Proteomes" id="UP000070224">
    <property type="component" value="Unassembled WGS sequence"/>
</dbReference>
<evidence type="ECO:0000313" key="2">
    <source>
        <dbReference type="EMBL" id="KXB75220.1"/>
    </source>
</evidence>
<dbReference type="RefSeq" id="WP_060935693.1">
    <property type="nucleotide sequence ID" value="NZ_KQ960453.1"/>
</dbReference>
<gene>
    <name evidence="2" type="ORF">HMPREF3185_01524</name>
</gene>
<evidence type="ECO:0000313" key="3">
    <source>
        <dbReference type="Proteomes" id="UP000070224"/>
    </source>
</evidence>
<dbReference type="AlphaFoldDB" id="A0A134B5K1"/>
<name>A0A134B5K1_9PORP</name>
<dbReference type="PATRIC" id="fig|322095.3.peg.1501"/>
<dbReference type="EMBL" id="LSDK01000096">
    <property type="protein sequence ID" value="KXB75220.1"/>
    <property type="molecule type" value="Genomic_DNA"/>
</dbReference>
<feature type="chain" id="PRO_5007462087" description="Lipoprotein" evidence="1">
    <location>
        <begin position="27"/>
        <end position="272"/>
    </location>
</feature>
<organism evidence="2 3">
    <name type="scientific">Porphyromonas somerae</name>
    <dbReference type="NCBI Taxonomy" id="322095"/>
    <lineage>
        <taxon>Bacteria</taxon>
        <taxon>Pseudomonadati</taxon>
        <taxon>Bacteroidota</taxon>
        <taxon>Bacteroidia</taxon>
        <taxon>Bacteroidales</taxon>
        <taxon>Porphyromonadaceae</taxon>
        <taxon>Porphyromonas</taxon>
    </lineage>
</organism>
<dbReference type="OrthoDB" id="1014446at2"/>
<comment type="caution">
    <text evidence="2">The sequence shown here is derived from an EMBL/GenBank/DDBJ whole genome shotgun (WGS) entry which is preliminary data.</text>
</comment>
<evidence type="ECO:0008006" key="4">
    <source>
        <dbReference type="Google" id="ProtNLM"/>
    </source>
</evidence>
<accession>A0A134B5K1</accession>
<dbReference type="STRING" id="322095.HMPREF3185_01524"/>
<evidence type="ECO:0000256" key="1">
    <source>
        <dbReference type="SAM" id="SignalP"/>
    </source>
</evidence>
<protein>
    <recommendedName>
        <fullName evidence="4">Lipoprotein</fullName>
    </recommendedName>
</protein>
<dbReference type="PROSITE" id="PS51257">
    <property type="entry name" value="PROKAR_LIPOPROTEIN"/>
    <property type="match status" value="1"/>
</dbReference>
<reference evidence="3" key="1">
    <citation type="submission" date="2016-01" db="EMBL/GenBank/DDBJ databases">
        <authorList>
            <person name="Mitreva M."/>
            <person name="Pepin K.H."/>
            <person name="Mihindukulasuriya K.A."/>
            <person name="Fulton R."/>
            <person name="Fronick C."/>
            <person name="O'Laughlin M."/>
            <person name="Miner T."/>
            <person name="Herter B."/>
            <person name="Rosa B.A."/>
            <person name="Cordes M."/>
            <person name="Tomlinson C."/>
            <person name="Wollam A."/>
            <person name="Palsikar V.B."/>
            <person name="Mardis E.R."/>
            <person name="Wilson R.K."/>
        </authorList>
    </citation>
    <scope>NUCLEOTIDE SEQUENCE [LARGE SCALE GENOMIC DNA]</scope>
    <source>
        <strain evidence="3">KA00683</strain>
    </source>
</reference>